<dbReference type="EMBL" id="DXFW01000020">
    <property type="protein sequence ID" value="HIX05887.1"/>
    <property type="molecule type" value="Genomic_DNA"/>
</dbReference>
<reference evidence="2" key="2">
    <citation type="submission" date="2021-04" db="EMBL/GenBank/DDBJ databases">
        <authorList>
            <person name="Gilroy R."/>
        </authorList>
    </citation>
    <scope>NUCLEOTIDE SEQUENCE</scope>
    <source>
        <strain evidence="2">2239</strain>
    </source>
</reference>
<evidence type="ECO:0000313" key="2">
    <source>
        <dbReference type="EMBL" id="HIX05887.1"/>
    </source>
</evidence>
<organism evidence="2 3">
    <name type="scientific">Candidatus Allofournierella pullicola</name>
    <dbReference type="NCBI Taxonomy" id="2838596"/>
    <lineage>
        <taxon>Bacteria</taxon>
        <taxon>Bacillati</taxon>
        <taxon>Bacillota</taxon>
        <taxon>Clostridia</taxon>
        <taxon>Eubacteriales</taxon>
        <taxon>Oscillospiraceae</taxon>
        <taxon>Allofournierella</taxon>
    </lineage>
</organism>
<reference evidence="2" key="1">
    <citation type="journal article" date="2021" name="PeerJ">
        <title>Extensive microbial diversity within the chicken gut microbiome revealed by metagenomics and culture.</title>
        <authorList>
            <person name="Gilroy R."/>
            <person name="Ravi A."/>
            <person name="Getino M."/>
            <person name="Pursley I."/>
            <person name="Horton D.L."/>
            <person name="Alikhan N.F."/>
            <person name="Baker D."/>
            <person name="Gharbi K."/>
            <person name="Hall N."/>
            <person name="Watson M."/>
            <person name="Adriaenssens E.M."/>
            <person name="Foster-Nyarko E."/>
            <person name="Jarju S."/>
            <person name="Secka A."/>
            <person name="Antonio M."/>
            <person name="Oren A."/>
            <person name="Chaudhuri R.R."/>
            <person name="La Ragione R."/>
            <person name="Hildebrand F."/>
            <person name="Pallen M.J."/>
        </authorList>
    </citation>
    <scope>NUCLEOTIDE SEQUENCE</scope>
    <source>
        <strain evidence="2">2239</strain>
    </source>
</reference>
<gene>
    <name evidence="2" type="ORF">H9865_07270</name>
</gene>
<feature type="transmembrane region" description="Helical" evidence="1">
    <location>
        <begin position="133"/>
        <end position="155"/>
    </location>
</feature>
<keyword evidence="1" id="KW-1133">Transmembrane helix</keyword>
<accession>A0A9D1V4G3</accession>
<dbReference type="InterPro" id="IPR046678">
    <property type="entry name" value="DUF6548"/>
</dbReference>
<sequence>MGFMQSYKRLDNLCRDMNGVGVTGYLQDMDSAPKGRVRVPGWDDDRRQLKHYRHLRNRIAHENDACEEDLCSPADAAWLEDFCRRILERTDPLAMYFSSGVQNGVPAVQEHVPAAPLPAQRQGRQPRDWAPELFMAAVVLAALAGLVFLGAHIAVTFF</sequence>
<evidence type="ECO:0000313" key="3">
    <source>
        <dbReference type="Proteomes" id="UP000824193"/>
    </source>
</evidence>
<dbReference type="Pfam" id="PF20185">
    <property type="entry name" value="DUF6548"/>
    <property type="match status" value="1"/>
</dbReference>
<comment type="caution">
    <text evidence="2">The sequence shown here is derived from an EMBL/GenBank/DDBJ whole genome shotgun (WGS) entry which is preliminary data.</text>
</comment>
<protein>
    <submittedName>
        <fullName evidence="2">Uncharacterized protein</fullName>
    </submittedName>
</protein>
<dbReference type="AlphaFoldDB" id="A0A9D1V4G3"/>
<keyword evidence="1" id="KW-0472">Membrane</keyword>
<dbReference type="Proteomes" id="UP000824193">
    <property type="component" value="Unassembled WGS sequence"/>
</dbReference>
<proteinExistence type="predicted"/>
<name>A0A9D1V4G3_9FIRM</name>
<keyword evidence="1" id="KW-0812">Transmembrane</keyword>
<evidence type="ECO:0000256" key="1">
    <source>
        <dbReference type="SAM" id="Phobius"/>
    </source>
</evidence>